<dbReference type="AlphaFoldDB" id="A0A1G2B4U0"/>
<comment type="function">
    <text evidence="6">Catalyzes the 2'-O-methylation of the ribose of cytidine 1402 (C1402) in 16S rRNA.</text>
</comment>
<reference evidence="8 9" key="1">
    <citation type="journal article" date="2016" name="Nat. Commun.">
        <title>Thousands of microbial genomes shed light on interconnected biogeochemical processes in an aquifer system.</title>
        <authorList>
            <person name="Anantharaman K."/>
            <person name="Brown C.T."/>
            <person name="Hug L.A."/>
            <person name="Sharon I."/>
            <person name="Castelle C.J."/>
            <person name="Probst A.J."/>
            <person name="Thomas B.C."/>
            <person name="Singh A."/>
            <person name="Wilkins M.J."/>
            <person name="Karaoz U."/>
            <person name="Brodie E.L."/>
            <person name="Williams K.H."/>
            <person name="Hubbard S.S."/>
            <person name="Banfield J.F."/>
        </authorList>
    </citation>
    <scope>NUCLEOTIDE SEQUENCE [LARGE SCALE GENOMIC DNA]</scope>
</reference>
<keyword evidence="3 6" id="KW-0489">Methyltransferase</keyword>
<dbReference type="PANTHER" id="PTHR46111:SF1">
    <property type="entry name" value="RIBOSOMAL RNA SMALL SUBUNIT METHYLTRANSFERASE I"/>
    <property type="match status" value="1"/>
</dbReference>
<comment type="similarity">
    <text evidence="6">Belongs to the methyltransferase superfamily. RsmI family.</text>
</comment>
<dbReference type="InterPro" id="IPR035996">
    <property type="entry name" value="4pyrrol_Methylase_sf"/>
</dbReference>
<dbReference type="FunFam" id="3.30.950.10:FF:000002">
    <property type="entry name" value="Ribosomal RNA small subunit methyltransferase I"/>
    <property type="match status" value="1"/>
</dbReference>
<dbReference type="STRING" id="1798542.A3F54_03790"/>
<dbReference type="Proteomes" id="UP000176952">
    <property type="component" value="Unassembled WGS sequence"/>
</dbReference>
<dbReference type="FunFam" id="3.40.1010.10:FF:000007">
    <property type="entry name" value="Ribosomal RNA small subunit methyltransferase I"/>
    <property type="match status" value="1"/>
</dbReference>
<keyword evidence="4 6" id="KW-0808">Transferase</keyword>
<dbReference type="InterPro" id="IPR014776">
    <property type="entry name" value="4pyrrole_Mease_sub2"/>
</dbReference>
<dbReference type="Pfam" id="PF00590">
    <property type="entry name" value="TP_methylase"/>
    <property type="match status" value="1"/>
</dbReference>
<evidence type="ECO:0000256" key="3">
    <source>
        <dbReference type="ARBA" id="ARBA00022603"/>
    </source>
</evidence>
<dbReference type="CDD" id="cd11648">
    <property type="entry name" value="RsmI"/>
    <property type="match status" value="1"/>
</dbReference>
<evidence type="ECO:0000256" key="5">
    <source>
        <dbReference type="ARBA" id="ARBA00022691"/>
    </source>
</evidence>
<dbReference type="GO" id="GO:0070677">
    <property type="term" value="F:rRNA (cytosine-2'-O-)-methyltransferase activity"/>
    <property type="evidence" value="ECO:0007669"/>
    <property type="project" value="UniProtKB-UniRule"/>
</dbReference>
<dbReference type="EC" id="2.1.1.198" evidence="6"/>
<dbReference type="SUPFAM" id="SSF53790">
    <property type="entry name" value="Tetrapyrrole methylase"/>
    <property type="match status" value="1"/>
</dbReference>
<evidence type="ECO:0000313" key="8">
    <source>
        <dbReference type="EMBL" id="OGY84192.1"/>
    </source>
</evidence>
<sequence length="233" mass="24997">MAKLFIVATPVGNLGDITVRALDTLKTVYRIACEDTRQTQKLLRHYGITTPTLSYHQHSGVAKTEAVVARLRAGEDMALVTDAGTPGISDPGYALIAAALAAGVEVVPIPGPAALIAALSASGLDTHQFHFLGFLPHKKGRQTLFRQIADSSVTTVFYESPHRIVKTLLALAASFGEDRQVVVARELTKIHEEFVRGSAQEIHDQLVAKDAVRGEFVVMVSALGTAALRPHDL</sequence>
<comment type="caution">
    <text evidence="8">The sequence shown here is derived from an EMBL/GenBank/DDBJ whole genome shotgun (WGS) entry which is preliminary data.</text>
</comment>
<proteinExistence type="inferred from homology"/>
<dbReference type="InterPro" id="IPR008189">
    <property type="entry name" value="rRNA_ssu_MeTfrase_I"/>
</dbReference>
<dbReference type="InterPro" id="IPR000878">
    <property type="entry name" value="4pyrrol_Mease"/>
</dbReference>
<evidence type="ECO:0000256" key="1">
    <source>
        <dbReference type="ARBA" id="ARBA00022490"/>
    </source>
</evidence>
<keyword evidence="5 6" id="KW-0949">S-adenosyl-L-methionine</keyword>
<dbReference type="EMBL" id="MHKD01000017">
    <property type="protein sequence ID" value="OGY84192.1"/>
    <property type="molecule type" value="Genomic_DNA"/>
</dbReference>
<dbReference type="InterPro" id="IPR014777">
    <property type="entry name" value="4pyrrole_Mease_sub1"/>
</dbReference>
<dbReference type="NCBIfam" id="TIGR00096">
    <property type="entry name" value="16S rRNA (cytidine(1402)-2'-O)-methyltransferase"/>
    <property type="match status" value="1"/>
</dbReference>
<gene>
    <name evidence="6" type="primary">rsmI</name>
    <name evidence="8" type="ORF">A3F54_03790</name>
</gene>
<accession>A0A1G2B4U0</accession>
<dbReference type="PIRSF" id="PIRSF005917">
    <property type="entry name" value="MTase_YraL"/>
    <property type="match status" value="1"/>
</dbReference>
<dbReference type="Gene3D" id="3.40.1010.10">
    <property type="entry name" value="Cobalt-precorrin-4 Transmethylase, Domain 1"/>
    <property type="match status" value="1"/>
</dbReference>
<organism evidence="8 9">
    <name type="scientific">Candidatus Kerfeldbacteria bacterium RIFCSPHIGHO2_12_FULL_48_17</name>
    <dbReference type="NCBI Taxonomy" id="1798542"/>
    <lineage>
        <taxon>Bacteria</taxon>
        <taxon>Candidatus Kerfeldiibacteriota</taxon>
    </lineage>
</organism>
<dbReference type="Gene3D" id="3.30.950.10">
    <property type="entry name" value="Methyltransferase, Cobalt-precorrin-4 Transmethylase, Domain 2"/>
    <property type="match status" value="1"/>
</dbReference>
<evidence type="ECO:0000256" key="6">
    <source>
        <dbReference type="HAMAP-Rule" id="MF_01877"/>
    </source>
</evidence>
<dbReference type="GO" id="GO:0005737">
    <property type="term" value="C:cytoplasm"/>
    <property type="evidence" value="ECO:0007669"/>
    <property type="project" value="UniProtKB-SubCell"/>
</dbReference>
<dbReference type="HAMAP" id="MF_01877">
    <property type="entry name" value="16SrRNA_methyltr_I"/>
    <property type="match status" value="1"/>
</dbReference>
<keyword evidence="1 6" id="KW-0963">Cytoplasm</keyword>
<comment type="catalytic activity">
    <reaction evidence="6">
        <text>cytidine(1402) in 16S rRNA + S-adenosyl-L-methionine = 2'-O-methylcytidine(1402) in 16S rRNA + S-adenosyl-L-homocysteine + H(+)</text>
        <dbReference type="Rhea" id="RHEA:42924"/>
        <dbReference type="Rhea" id="RHEA-COMP:10285"/>
        <dbReference type="Rhea" id="RHEA-COMP:10286"/>
        <dbReference type="ChEBI" id="CHEBI:15378"/>
        <dbReference type="ChEBI" id="CHEBI:57856"/>
        <dbReference type="ChEBI" id="CHEBI:59789"/>
        <dbReference type="ChEBI" id="CHEBI:74495"/>
        <dbReference type="ChEBI" id="CHEBI:82748"/>
        <dbReference type="EC" id="2.1.1.198"/>
    </reaction>
</comment>
<keyword evidence="2 6" id="KW-0698">rRNA processing</keyword>
<evidence type="ECO:0000313" key="9">
    <source>
        <dbReference type="Proteomes" id="UP000176952"/>
    </source>
</evidence>
<evidence type="ECO:0000256" key="4">
    <source>
        <dbReference type="ARBA" id="ARBA00022679"/>
    </source>
</evidence>
<protein>
    <recommendedName>
        <fullName evidence="6">Ribosomal RNA small subunit methyltransferase I</fullName>
        <ecNumber evidence="6">2.1.1.198</ecNumber>
    </recommendedName>
    <alternativeName>
        <fullName evidence="6">16S rRNA 2'-O-ribose C1402 methyltransferase</fullName>
    </alternativeName>
    <alternativeName>
        <fullName evidence="6">rRNA (cytidine-2'-O-)-methyltransferase RsmI</fullName>
    </alternativeName>
</protein>
<name>A0A1G2B4U0_9BACT</name>
<comment type="subcellular location">
    <subcellularLocation>
        <location evidence="6">Cytoplasm</location>
    </subcellularLocation>
</comment>
<dbReference type="PANTHER" id="PTHR46111">
    <property type="entry name" value="RIBOSOMAL RNA SMALL SUBUNIT METHYLTRANSFERASE I"/>
    <property type="match status" value="1"/>
</dbReference>
<evidence type="ECO:0000259" key="7">
    <source>
        <dbReference type="Pfam" id="PF00590"/>
    </source>
</evidence>
<feature type="domain" description="Tetrapyrrole methylase" evidence="7">
    <location>
        <begin position="3"/>
        <end position="202"/>
    </location>
</feature>
<evidence type="ECO:0000256" key="2">
    <source>
        <dbReference type="ARBA" id="ARBA00022552"/>
    </source>
</evidence>